<accession>A0ABY8H505</accession>
<dbReference type="GO" id="GO:0004067">
    <property type="term" value="F:asparaginase activity"/>
    <property type="evidence" value="ECO:0007669"/>
    <property type="project" value="UniProtKB-EC"/>
</dbReference>
<dbReference type="EMBL" id="CP121252">
    <property type="protein sequence ID" value="WFP16016.1"/>
    <property type="molecule type" value="Genomic_DNA"/>
</dbReference>
<dbReference type="PANTHER" id="PTHR42110:SF1">
    <property type="entry name" value="L-ASPARAGINASE, PUTATIVE (AFU_ORTHOLOGUE AFUA_3G11890)-RELATED"/>
    <property type="match status" value="1"/>
</dbReference>
<protein>
    <submittedName>
        <fullName evidence="1">Asparaginase</fullName>
        <ecNumber evidence="1">3.5.1.1</ecNumber>
    </submittedName>
</protein>
<keyword evidence="2" id="KW-1185">Reference proteome</keyword>
<organism evidence="1 2">
    <name type="scientific">Citricoccus muralis</name>
    <dbReference type="NCBI Taxonomy" id="169134"/>
    <lineage>
        <taxon>Bacteria</taxon>
        <taxon>Bacillati</taxon>
        <taxon>Actinomycetota</taxon>
        <taxon>Actinomycetes</taxon>
        <taxon>Micrococcales</taxon>
        <taxon>Micrococcaceae</taxon>
        <taxon>Citricoccus</taxon>
    </lineage>
</organism>
<sequence length="332" mass="34242">MTAQLINVVRNDVVESSSQGSAVVVGPDGSVLCTVGTPEDIIYPRSSLKPLQAIASLRVGAPLRDEQLALACGSHRGTEAHQQVAARILDDAGLSEDDLQCPEAYPADSGEVARLAAVSAPVRLTKTPLAFNCSGKHSGFLSAARAAGHPTETYLDPEHPVQREVFSVIEQYCDETITHHGVDGCGAPAPILSLTGLARGIGQVASAPHRRTAELAAAQVATAMLEHPCAVHGPTSSDTVILRELGVLSKLGAEGVRVLAAPDGTTVAVKAQDGSHRAGGLVGLVLLSQFAPEAVPLDAITPVLETVVPQVLGGGKPVGRIQLGHDVLEVLD</sequence>
<dbReference type="InterPro" id="IPR010349">
    <property type="entry name" value="Asparaginase_II"/>
</dbReference>
<keyword evidence="1" id="KW-0378">Hydrolase</keyword>
<dbReference type="PANTHER" id="PTHR42110">
    <property type="entry name" value="L-ASPARAGINASE, PUTATIVE (AFU_ORTHOLOGUE AFUA_3G11890)-RELATED"/>
    <property type="match status" value="1"/>
</dbReference>
<reference evidence="1 2" key="1">
    <citation type="submission" date="2023-04" db="EMBL/GenBank/DDBJ databases">
        <title>Funneling lignin-derived compounds into biodiesel using alkali-halophilic Citricoccus sp. P2.</title>
        <authorList>
            <person name="Luo C.-B."/>
        </authorList>
    </citation>
    <scope>NUCLEOTIDE SEQUENCE [LARGE SCALE GENOMIC DNA]</scope>
    <source>
        <strain evidence="1 2">P2</strain>
    </source>
</reference>
<name>A0ABY8H505_9MICC</name>
<dbReference type="Pfam" id="PF06089">
    <property type="entry name" value="Asparaginase_II"/>
    <property type="match status" value="1"/>
</dbReference>
<evidence type="ECO:0000313" key="1">
    <source>
        <dbReference type="EMBL" id="WFP16016.1"/>
    </source>
</evidence>
<evidence type="ECO:0000313" key="2">
    <source>
        <dbReference type="Proteomes" id="UP001219037"/>
    </source>
</evidence>
<dbReference type="RefSeq" id="WP_278157185.1">
    <property type="nucleotide sequence ID" value="NZ_CP121252.1"/>
</dbReference>
<dbReference type="Proteomes" id="UP001219037">
    <property type="component" value="Chromosome"/>
</dbReference>
<proteinExistence type="predicted"/>
<dbReference type="EC" id="3.5.1.1" evidence="1"/>
<gene>
    <name evidence="1" type="ORF">P8192_11530</name>
</gene>